<accession>A0ABT2UXQ6</accession>
<gene>
    <name evidence="1" type="ORF">OCV69_05650</name>
</gene>
<sequence>MKDQELNVLYQNFSSKNSRQEQMSLFAEKAMEAGITIYRLTGHPSWALDSEGERLCEEVEETAAYNRRIQRKFLERRRGDGEEWAQIPCLEGIVFDVEPYTLDEWDEDPDRVMETFVSGMKKAYALARSHELEMIVCIPWFYDKKGQGEGLEELIRNGCDRIAVMNYYRGAEIKNIATEVELASEYGKELINIYELKKADGSSVEEINTYYNSGLTALRKSYAGVKEAYPGRNISIAYHDYRALKEVLHIE</sequence>
<dbReference type="RefSeq" id="WP_158358251.1">
    <property type="nucleotide sequence ID" value="NZ_JAOQJF010000008.1"/>
</dbReference>
<protein>
    <submittedName>
        <fullName evidence="1">Uncharacterized protein</fullName>
    </submittedName>
</protein>
<evidence type="ECO:0000313" key="2">
    <source>
        <dbReference type="Proteomes" id="UP001652395"/>
    </source>
</evidence>
<comment type="caution">
    <text evidence="1">The sequence shown here is derived from an EMBL/GenBank/DDBJ whole genome shotgun (WGS) entry which is preliminary data.</text>
</comment>
<name>A0ABT2UXQ6_9FIRM</name>
<proteinExistence type="predicted"/>
<evidence type="ECO:0000313" key="1">
    <source>
        <dbReference type="EMBL" id="MCU6799415.1"/>
    </source>
</evidence>
<dbReference type="Proteomes" id="UP001652395">
    <property type="component" value="Unassembled WGS sequence"/>
</dbReference>
<reference evidence="1 2" key="1">
    <citation type="journal article" date="2021" name="ISME Commun">
        <title>Automated analysis of genomic sequences facilitates high-throughput and comprehensive description of bacteria.</title>
        <authorList>
            <person name="Hitch T.C.A."/>
        </authorList>
    </citation>
    <scope>NUCLEOTIDE SEQUENCE [LARGE SCALE GENOMIC DNA]</scope>
    <source>
        <strain evidence="2">f_CCE</strain>
    </source>
</reference>
<keyword evidence="2" id="KW-1185">Reference proteome</keyword>
<organism evidence="1 2">
    <name type="scientific">Alitiscatomonas aceti</name>
    <dbReference type="NCBI Taxonomy" id="2981724"/>
    <lineage>
        <taxon>Bacteria</taxon>
        <taxon>Bacillati</taxon>
        <taxon>Bacillota</taxon>
        <taxon>Clostridia</taxon>
        <taxon>Lachnospirales</taxon>
        <taxon>Lachnospiraceae</taxon>
        <taxon>Alitiscatomonas</taxon>
    </lineage>
</organism>
<dbReference type="EMBL" id="JAOQJF010000008">
    <property type="protein sequence ID" value="MCU6799415.1"/>
    <property type="molecule type" value="Genomic_DNA"/>
</dbReference>